<evidence type="ECO:0000259" key="7">
    <source>
        <dbReference type="Pfam" id="PF00775"/>
    </source>
</evidence>
<organism evidence="9 10">
    <name type="scientific">Coniophora puteana (strain RWD-64-598)</name>
    <name type="common">Brown rot fungus</name>
    <dbReference type="NCBI Taxonomy" id="741705"/>
    <lineage>
        <taxon>Eukaryota</taxon>
        <taxon>Fungi</taxon>
        <taxon>Dikarya</taxon>
        <taxon>Basidiomycota</taxon>
        <taxon>Agaricomycotina</taxon>
        <taxon>Agaricomycetes</taxon>
        <taxon>Agaricomycetidae</taxon>
        <taxon>Boletales</taxon>
        <taxon>Coniophorineae</taxon>
        <taxon>Coniophoraceae</taxon>
        <taxon>Coniophora</taxon>
    </lineage>
</organism>
<dbReference type="OMA" id="NCRGKIF"/>
<keyword evidence="3" id="KW-0479">Metal-binding</keyword>
<keyword evidence="10" id="KW-1185">Reference proteome</keyword>
<dbReference type="InterPro" id="IPR015889">
    <property type="entry name" value="Intradiol_dOase_core"/>
</dbReference>
<evidence type="ECO:0000259" key="8">
    <source>
        <dbReference type="Pfam" id="PF04444"/>
    </source>
</evidence>
<evidence type="ECO:0000256" key="3">
    <source>
        <dbReference type="ARBA" id="ARBA00022723"/>
    </source>
</evidence>
<dbReference type="RefSeq" id="XP_007764443.1">
    <property type="nucleotide sequence ID" value="XM_007766253.1"/>
</dbReference>
<evidence type="ECO:0000313" key="9">
    <source>
        <dbReference type="EMBL" id="EIW84737.1"/>
    </source>
</evidence>
<dbReference type="KEGG" id="cput:CONPUDRAFT_97083"/>
<dbReference type="Proteomes" id="UP000053558">
    <property type="component" value="Unassembled WGS sequence"/>
</dbReference>
<dbReference type="Pfam" id="PF04444">
    <property type="entry name" value="Dioxygenase_N"/>
    <property type="match status" value="1"/>
</dbReference>
<dbReference type="Pfam" id="PF00775">
    <property type="entry name" value="Dioxygenase_C"/>
    <property type="match status" value="1"/>
</dbReference>
<dbReference type="GO" id="GO:0008199">
    <property type="term" value="F:ferric iron binding"/>
    <property type="evidence" value="ECO:0007669"/>
    <property type="project" value="InterPro"/>
</dbReference>
<dbReference type="GO" id="GO:0018576">
    <property type="term" value="F:catechol 1,2-dioxygenase activity"/>
    <property type="evidence" value="ECO:0007669"/>
    <property type="project" value="InterPro"/>
</dbReference>
<evidence type="ECO:0000256" key="2">
    <source>
        <dbReference type="ARBA" id="ARBA00007825"/>
    </source>
</evidence>
<name>A0A5M3N0G6_CONPW</name>
<gene>
    <name evidence="9" type="ORF">CONPUDRAFT_97083</name>
</gene>
<proteinExistence type="inferred from homology"/>
<dbReference type="InterPro" id="IPR000627">
    <property type="entry name" value="Intradiol_dOase_C"/>
</dbReference>
<keyword evidence="6" id="KW-0408">Iron</keyword>
<dbReference type="GeneID" id="19211796"/>
<protein>
    <submittedName>
        <fullName evidence="9">Intradiol ring-cleavage dioxygenase</fullName>
    </submittedName>
</protein>
<dbReference type="GO" id="GO:0009712">
    <property type="term" value="P:catechol-containing compound metabolic process"/>
    <property type="evidence" value="ECO:0007669"/>
    <property type="project" value="InterPro"/>
</dbReference>
<evidence type="ECO:0000256" key="4">
    <source>
        <dbReference type="ARBA" id="ARBA00022964"/>
    </source>
</evidence>
<comment type="cofactor">
    <cofactor evidence="1">
        <name>Fe(3+)</name>
        <dbReference type="ChEBI" id="CHEBI:29034"/>
    </cofactor>
</comment>
<dbReference type="InterPro" id="IPR007535">
    <property type="entry name" value="Catechol_dOase_N"/>
</dbReference>
<keyword evidence="5" id="KW-0560">Oxidoreductase</keyword>
<dbReference type="PANTHER" id="PTHR33711">
    <property type="entry name" value="DIOXYGENASE, PUTATIVE (AFU_ORTHOLOGUE AFUA_2G02910)-RELATED"/>
    <property type="match status" value="1"/>
</dbReference>
<dbReference type="AlphaFoldDB" id="A0A5M3N0G6"/>
<keyword evidence="4 9" id="KW-0223">Dioxygenase</keyword>
<evidence type="ECO:0000256" key="6">
    <source>
        <dbReference type="ARBA" id="ARBA00023004"/>
    </source>
</evidence>
<feature type="domain" description="Intradiol ring-cleavage dioxygenases" evidence="7">
    <location>
        <begin position="127"/>
        <end position="293"/>
    </location>
</feature>
<sequence length="315" mass="35353">MADASSTAKYEALHNGIEPPSFKLPLIDNPEIVTANTLKLVEQTPDARKRFLFTTLTRYLHDFIKETKPTTEEWHGTLKFLSRAGQLSTPDRQEMELILDIFGAEALIDTINNPPKDSVTERALLGPFFTEHTHDVSNGDSIASEGKGEYMYVDGRVVDTEGKPIANAVVDAWEADDTGHYDLQYDNGVPDCRGRLRTDAEGKFNFRAIVPIAYPLLSDGPLGELLLAMNRHNMRPSHLHIIVDAPGYEKLVTQFYPSEDKWIDSDSVLGVKKSLVVDLEQVNDVESAKALGFQHPERGFKLFKRDIVMRRKVDA</sequence>
<dbReference type="Gene3D" id="2.60.130.10">
    <property type="entry name" value="Aromatic compound dioxygenase"/>
    <property type="match status" value="1"/>
</dbReference>
<comment type="caution">
    <text evidence="9">The sequence shown here is derived from an EMBL/GenBank/DDBJ whole genome shotgun (WGS) entry which is preliminary data.</text>
</comment>
<reference evidence="10" key="1">
    <citation type="journal article" date="2012" name="Science">
        <title>The Paleozoic origin of enzymatic lignin decomposition reconstructed from 31 fungal genomes.</title>
        <authorList>
            <person name="Floudas D."/>
            <person name="Binder M."/>
            <person name="Riley R."/>
            <person name="Barry K."/>
            <person name="Blanchette R.A."/>
            <person name="Henrissat B."/>
            <person name="Martinez A.T."/>
            <person name="Otillar R."/>
            <person name="Spatafora J.W."/>
            <person name="Yadav J.S."/>
            <person name="Aerts A."/>
            <person name="Benoit I."/>
            <person name="Boyd A."/>
            <person name="Carlson A."/>
            <person name="Copeland A."/>
            <person name="Coutinho P.M."/>
            <person name="de Vries R.P."/>
            <person name="Ferreira P."/>
            <person name="Findley K."/>
            <person name="Foster B."/>
            <person name="Gaskell J."/>
            <person name="Glotzer D."/>
            <person name="Gorecki P."/>
            <person name="Heitman J."/>
            <person name="Hesse C."/>
            <person name="Hori C."/>
            <person name="Igarashi K."/>
            <person name="Jurgens J.A."/>
            <person name="Kallen N."/>
            <person name="Kersten P."/>
            <person name="Kohler A."/>
            <person name="Kuees U."/>
            <person name="Kumar T.K.A."/>
            <person name="Kuo A."/>
            <person name="LaButti K."/>
            <person name="Larrondo L.F."/>
            <person name="Lindquist E."/>
            <person name="Ling A."/>
            <person name="Lombard V."/>
            <person name="Lucas S."/>
            <person name="Lundell T."/>
            <person name="Martin R."/>
            <person name="McLaughlin D.J."/>
            <person name="Morgenstern I."/>
            <person name="Morin E."/>
            <person name="Murat C."/>
            <person name="Nagy L.G."/>
            <person name="Nolan M."/>
            <person name="Ohm R.A."/>
            <person name="Patyshakuliyeva A."/>
            <person name="Rokas A."/>
            <person name="Ruiz-Duenas F.J."/>
            <person name="Sabat G."/>
            <person name="Salamov A."/>
            <person name="Samejima M."/>
            <person name="Schmutz J."/>
            <person name="Slot J.C."/>
            <person name="St John F."/>
            <person name="Stenlid J."/>
            <person name="Sun H."/>
            <person name="Sun S."/>
            <person name="Syed K."/>
            <person name="Tsang A."/>
            <person name="Wiebenga A."/>
            <person name="Young D."/>
            <person name="Pisabarro A."/>
            <person name="Eastwood D.C."/>
            <person name="Martin F."/>
            <person name="Cullen D."/>
            <person name="Grigoriev I.V."/>
            <person name="Hibbett D.S."/>
        </authorList>
    </citation>
    <scope>NUCLEOTIDE SEQUENCE [LARGE SCALE GENOMIC DNA]</scope>
    <source>
        <strain evidence="10">RWD-64-598 SS2</strain>
    </source>
</reference>
<dbReference type="EMBL" id="JH711574">
    <property type="protein sequence ID" value="EIW84737.1"/>
    <property type="molecule type" value="Genomic_DNA"/>
</dbReference>
<dbReference type="InterPro" id="IPR050770">
    <property type="entry name" value="Intradiol_RC_Dioxygenase"/>
</dbReference>
<feature type="domain" description="Catechol dioxygenase N-terminal" evidence="8">
    <location>
        <begin position="46"/>
        <end position="116"/>
    </location>
</feature>
<evidence type="ECO:0000313" key="10">
    <source>
        <dbReference type="Proteomes" id="UP000053558"/>
    </source>
</evidence>
<evidence type="ECO:0000256" key="5">
    <source>
        <dbReference type="ARBA" id="ARBA00023002"/>
    </source>
</evidence>
<dbReference type="SUPFAM" id="SSF49482">
    <property type="entry name" value="Aromatic compound dioxygenase"/>
    <property type="match status" value="1"/>
</dbReference>
<dbReference type="OrthoDB" id="5238185at2759"/>
<dbReference type="PANTHER" id="PTHR33711:SF7">
    <property type="entry name" value="INTRADIOL RING-CLEAVAGE DIOXYGENASES DOMAIN-CONTAINING PROTEIN-RELATED"/>
    <property type="match status" value="1"/>
</dbReference>
<accession>A0A5M3N0G6</accession>
<evidence type="ECO:0000256" key="1">
    <source>
        <dbReference type="ARBA" id="ARBA00001965"/>
    </source>
</evidence>
<comment type="similarity">
    <text evidence="2">Belongs to the intradiol ring-cleavage dioxygenase family.</text>
</comment>